<accession>A0A2A9HEM2</accession>
<keyword evidence="2" id="KW-0808">Transferase</keyword>
<dbReference type="AlphaFoldDB" id="A0A2A9HEM2"/>
<reference evidence="2 3" key="1">
    <citation type="submission" date="2017-09" db="EMBL/GenBank/DDBJ databases">
        <title>Sequencing the genomes of two abundant thermophiles in Great Basin hot springs: Thermocrinis jamiesonii and novel Chloroflexi Thermoflexus hugenholtzii.</title>
        <authorList>
            <person name="Hedlund B."/>
        </authorList>
    </citation>
    <scope>NUCLEOTIDE SEQUENCE [LARGE SCALE GENOMIC DNA]</scope>
    <source>
        <strain evidence="2 3">G233</strain>
    </source>
</reference>
<dbReference type="InterPro" id="IPR013216">
    <property type="entry name" value="Methyltransf_11"/>
</dbReference>
<sequence length="216" mass="23883">MPDAAEELPELRPEYFAREDESDDALFYREPRLVTHLDDAATAALTDFYGRIIPPGSQVLDLMSSWVSHLPEELQLGPVAGLGMNRVELEENPRLTERVVQDLNREPALPWPDATFHAVICSLSVQYLTRPAEVFAEVARVLVPGGIVAVAYSNRCFPTKAVAVWRALDDRDHAELIALYLAHARGFGQPRAFNLSPGPGADPLYCVIAQREPVPA</sequence>
<dbReference type="RefSeq" id="WP_181950231.1">
    <property type="nucleotide sequence ID" value="NZ_PDJQ01000001.1"/>
</dbReference>
<gene>
    <name evidence="2" type="ORF">A9A59_1698</name>
</gene>
<keyword evidence="3" id="KW-1185">Reference proteome</keyword>
<dbReference type="InterPro" id="IPR029063">
    <property type="entry name" value="SAM-dependent_MTases_sf"/>
</dbReference>
<dbReference type="Gene3D" id="3.40.50.150">
    <property type="entry name" value="Vaccinia Virus protein VP39"/>
    <property type="match status" value="1"/>
</dbReference>
<comment type="caution">
    <text evidence="2">The sequence shown here is derived from an EMBL/GenBank/DDBJ whole genome shotgun (WGS) entry which is preliminary data.</text>
</comment>
<dbReference type="Proteomes" id="UP000223071">
    <property type="component" value="Unassembled WGS sequence"/>
</dbReference>
<dbReference type="CDD" id="cd02440">
    <property type="entry name" value="AdoMet_MTases"/>
    <property type="match status" value="1"/>
</dbReference>
<keyword evidence="2" id="KW-0489">Methyltransferase</keyword>
<dbReference type="Pfam" id="PF08241">
    <property type="entry name" value="Methyltransf_11"/>
    <property type="match status" value="1"/>
</dbReference>
<dbReference type="SUPFAM" id="SSF53335">
    <property type="entry name" value="S-adenosyl-L-methionine-dependent methyltransferases"/>
    <property type="match status" value="1"/>
</dbReference>
<dbReference type="PANTHER" id="PTHR43036">
    <property type="entry name" value="OSJNBB0011N17.9 PROTEIN"/>
    <property type="match status" value="1"/>
</dbReference>
<protein>
    <submittedName>
        <fullName evidence="2">Methyltransferase family protein</fullName>
    </submittedName>
</protein>
<evidence type="ECO:0000313" key="2">
    <source>
        <dbReference type="EMBL" id="PFG74467.1"/>
    </source>
</evidence>
<organism evidence="2 3">
    <name type="scientific">Tepidiforma thermophila (strain KCTC 52669 / CGMCC 1.13589 / G233)</name>
    <dbReference type="NCBI Taxonomy" id="2761530"/>
    <lineage>
        <taxon>Bacteria</taxon>
        <taxon>Bacillati</taxon>
        <taxon>Chloroflexota</taxon>
        <taxon>Tepidiformia</taxon>
        <taxon>Tepidiformales</taxon>
        <taxon>Tepidiformaceae</taxon>
        <taxon>Tepidiforma</taxon>
    </lineage>
</organism>
<dbReference type="GO" id="GO:0008757">
    <property type="term" value="F:S-adenosylmethionine-dependent methyltransferase activity"/>
    <property type="evidence" value="ECO:0007669"/>
    <property type="project" value="InterPro"/>
</dbReference>
<name>A0A2A9HEM2_TEPT2</name>
<dbReference type="EMBL" id="PDJQ01000001">
    <property type="protein sequence ID" value="PFG74467.1"/>
    <property type="molecule type" value="Genomic_DNA"/>
</dbReference>
<evidence type="ECO:0000259" key="1">
    <source>
        <dbReference type="Pfam" id="PF08241"/>
    </source>
</evidence>
<dbReference type="GO" id="GO:0032259">
    <property type="term" value="P:methylation"/>
    <property type="evidence" value="ECO:0007669"/>
    <property type="project" value="UniProtKB-KW"/>
</dbReference>
<proteinExistence type="predicted"/>
<evidence type="ECO:0000313" key="3">
    <source>
        <dbReference type="Proteomes" id="UP000223071"/>
    </source>
</evidence>
<feature type="domain" description="Methyltransferase type 11" evidence="1">
    <location>
        <begin position="97"/>
        <end position="149"/>
    </location>
</feature>
<dbReference type="PANTHER" id="PTHR43036:SF2">
    <property type="entry name" value="OS04G0481300 PROTEIN"/>
    <property type="match status" value="1"/>
</dbReference>